<dbReference type="PANTHER" id="PTHR38433">
    <property type="match status" value="1"/>
</dbReference>
<proteinExistence type="predicted"/>
<accession>A0A1D8S762</accession>
<dbReference type="Proteomes" id="UP000185608">
    <property type="component" value="Chromosome"/>
</dbReference>
<organism evidence="1 2">
    <name type="scientific">Halodesulfurarchaeum formicicum</name>
    <dbReference type="NCBI Taxonomy" id="1873524"/>
    <lineage>
        <taxon>Archaea</taxon>
        <taxon>Methanobacteriati</taxon>
        <taxon>Methanobacteriota</taxon>
        <taxon>Stenosarchaea group</taxon>
        <taxon>Halobacteria</taxon>
        <taxon>Halobacteriales</taxon>
        <taxon>Halobacteriaceae</taxon>
        <taxon>Halodesulfurarchaeum</taxon>
    </lineage>
</organism>
<evidence type="ECO:0000313" key="1">
    <source>
        <dbReference type="EMBL" id="AOW81185.1"/>
    </source>
</evidence>
<dbReference type="KEGG" id="halh:HTSR_2024"/>
<dbReference type="InterPro" id="IPR012440">
    <property type="entry name" value="DUF1641"/>
</dbReference>
<evidence type="ECO:0000313" key="2">
    <source>
        <dbReference type="Proteomes" id="UP000185608"/>
    </source>
</evidence>
<dbReference type="PANTHER" id="PTHR38433:SF1">
    <property type="entry name" value="DUF1641 DOMAIN-CONTAINING PROTEIN"/>
    <property type="match status" value="1"/>
</dbReference>
<gene>
    <name evidence="1" type="ORF">HTSR_2024</name>
</gene>
<dbReference type="STRING" id="1873524.HSR6_2100"/>
<reference evidence="1 2" key="1">
    <citation type="submission" date="2016-06" db="EMBL/GenBank/DDBJ databases">
        <title>Discovery of anaerobic lithoheterotrophic haloarchaeon capable of sulfur respiration by hydrogen and formate.</title>
        <authorList>
            <person name="Sorokin D.Y."/>
            <person name="Kublanov I.V."/>
            <person name="Roman P."/>
            <person name="Sinninghe Damste J.S."/>
            <person name="Golyshin P.N."/>
            <person name="Rojo D."/>
            <person name="Ciordia S."/>
            <person name="Mena Md.C."/>
            <person name="Ferrer M."/>
            <person name="Smedile F."/>
            <person name="Messina E."/>
            <person name="La Cono V."/>
            <person name="Yakimov M.M."/>
        </authorList>
    </citation>
    <scope>NUCLEOTIDE SEQUENCE [LARGE SCALE GENOMIC DNA]</scope>
    <source>
        <strain evidence="1 2">HTSR1</strain>
    </source>
</reference>
<dbReference type="AlphaFoldDB" id="A0A1D8S762"/>
<evidence type="ECO:0008006" key="3">
    <source>
        <dbReference type="Google" id="ProtNLM"/>
    </source>
</evidence>
<name>A0A1D8S762_9EURY</name>
<dbReference type="EMBL" id="CP016070">
    <property type="protein sequence ID" value="AOW81185.1"/>
    <property type="molecule type" value="Genomic_DNA"/>
</dbReference>
<sequence length="136" mass="14651">MDELEAESEAIQEAADAMVELQQDGTLDDLTEAATAISLLADALDDEMVVEVAGLANDLGLVAGSASQTNTIRTLQAMMDAMDEADTFEDPEKVGMMGAMRKMRDEDVQRGLGFLMAFLGALGRQIDRRADAYEQS</sequence>
<protein>
    <recommendedName>
        <fullName evidence="3">DUF1641 domain-containing protein</fullName>
    </recommendedName>
</protein>
<dbReference type="Pfam" id="PF07849">
    <property type="entry name" value="DUF1641"/>
    <property type="match status" value="1"/>
</dbReference>